<gene>
    <name evidence="1" type="ORF">SA3R_01380</name>
</gene>
<dbReference type="PRINTS" id="PR00081">
    <property type="entry name" value="GDHRDH"/>
</dbReference>
<sequence>MSQQQRALIIGASKGIGLAVVQQLLQAGWQVTATYRSTAVSFQHPQLQWLALDITDGAQRDALVRQLGDAPFDCILINAGILGPHASQLRDVDDAQLSELFFTNAVAPVRLAESLLPLLRDKQSVLGLTTSRLASLNENRDAAMPFYSASKAALNMLSRALATQMHQQGSTLLSLHPGWVKTDMGGEGADISVTESAQGMVTQLQQFSGRGGHHYVDYRGQLLNW</sequence>
<dbReference type="PANTHER" id="PTHR45458">
    <property type="entry name" value="SHORT-CHAIN DEHYDROGENASE/REDUCTASE SDR"/>
    <property type="match status" value="1"/>
</dbReference>
<dbReference type="PANTHER" id="PTHR45458:SF1">
    <property type="entry name" value="SHORT CHAIN DEHYDROGENASE"/>
    <property type="match status" value="1"/>
</dbReference>
<dbReference type="SUPFAM" id="SSF51735">
    <property type="entry name" value="NAD(P)-binding Rossmann-fold domains"/>
    <property type="match status" value="1"/>
</dbReference>
<evidence type="ECO:0000313" key="1">
    <source>
        <dbReference type="EMBL" id="KTS69641.1"/>
    </source>
</evidence>
<dbReference type="NCBIfam" id="NF006035">
    <property type="entry name" value="PRK08177.1"/>
    <property type="match status" value="1"/>
</dbReference>
<dbReference type="InterPro" id="IPR036291">
    <property type="entry name" value="NAD(P)-bd_dom_sf"/>
</dbReference>
<dbReference type="Pfam" id="PF00106">
    <property type="entry name" value="adh_short"/>
    <property type="match status" value="1"/>
</dbReference>
<dbReference type="InterPro" id="IPR020904">
    <property type="entry name" value="Sc_DH/Rdtase_CS"/>
</dbReference>
<dbReference type="AlphaFoldDB" id="A0A8E1V9S8"/>
<dbReference type="Gene3D" id="3.40.50.720">
    <property type="entry name" value="NAD(P)-binding Rossmann-like Domain"/>
    <property type="match status" value="1"/>
</dbReference>
<protein>
    <submittedName>
        <fullName evidence="1">Short-chain dehydrogenase</fullName>
    </submittedName>
</protein>
<organism evidence="1 2">
    <name type="scientific">Pantoea dispersa</name>
    <dbReference type="NCBI Taxonomy" id="59814"/>
    <lineage>
        <taxon>Bacteria</taxon>
        <taxon>Pseudomonadati</taxon>
        <taxon>Pseudomonadota</taxon>
        <taxon>Gammaproteobacteria</taxon>
        <taxon>Enterobacterales</taxon>
        <taxon>Erwiniaceae</taxon>
        <taxon>Pantoea</taxon>
    </lineage>
</organism>
<dbReference type="RefSeq" id="WP_058776469.1">
    <property type="nucleotide sequence ID" value="NZ_CP082341.1"/>
</dbReference>
<dbReference type="InterPro" id="IPR052184">
    <property type="entry name" value="SDR_enzymes"/>
</dbReference>
<accession>A0A8E1V9S8</accession>
<evidence type="ECO:0000313" key="2">
    <source>
        <dbReference type="Proteomes" id="UP000071979"/>
    </source>
</evidence>
<name>A0A8E1V9S8_9GAMM</name>
<dbReference type="GO" id="GO:0016616">
    <property type="term" value="F:oxidoreductase activity, acting on the CH-OH group of donors, NAD or NADP as acceptor"/>
    <property type="evidence" value="ECO:0007669"/>
    <property type="project" value="TreeGrafter"/>
</dbReference>
<dbReference type="PROSITE" id="PS00061">
    <property type="entry name" value="ADH_SHORT"/>
    <property type="match status" value="1"/>
</dbReference>
<dbReference type="EMBL" id="LDSE01000002">
    <property type="protein sequence ID" value="KTS69641.1"/>
    <property type="molecule type" value="Genomic_DNA"/>
</dbReference>
<proteinExistence type="predicted"/>
<reference evidence="1 2" key="1">
    <citation type="journal article" date="2016" name="Front. Microbiol.">
        <title>Genomic Resource of Rice Seed Associated Bacteria.</title>
        <authorList>
            <person name="Midha S."/>
            <person name="Bansal K."/>
            <person name="Sharma S."/>
            <person name="Kumar N."/>
            <person name="Patil P.P."/>
            <person name="Chaudhry V."/>
            <person name="Patil P.B."/>
        </authorList>
    </citation>
    <scope>NUCLEOTIDE SEQUENCE [LARGE SCALE GENOMIC DNA]</scope>
    <source>
        <strain evidence="1 2">SA3</strain>
    </source>
</reference>
<comment type="caution">
    <text evidence="1">The sequence shown here is derived from an EMBL/GenBank/DDBJ whole genome shotgun (WGS) entry which is preliminary data.</text>
</comment>
<dbReference type="Proteomes" id="UP000071979">
    <property type="component" value="Unassembled WGS sequence"/>
</dbReference>
<dbReference type="InterPro" id="IPR002347">
    <property type="entry name" value="SDR_fam"/>
</dbReference>